<keyword evidence="10" id="KW-0498">Mitosis</keyword>
<dbReference type="GO" id="GO:0051301">
    <property type="term" value="P:cell division"/>
    <property type="evidence" value="ECO:0007669"/>
    <property type="project" value="UniProtKB-KW"/>
</dbReference>
<evidence type="ECO:0000256" key="10">
    <source>
        <dbReference type="ARBA" id="ARBA00022776"/>
    </source>
</evidence>
<dbReference type="PANTHER" id="PTHR28025">
    <property type="entry name" value="DASH COMPLEX SUBUNIT DAD1"/>
    <property type="match status" value="1"/>
</dbReference>
<evidence type="ECO:0000256" key="4">
    <source>
        <dbReference type="ARBA" id="ARBA00010146"/>
    </source>
</evidence>
<dbReference type="Pfam" id="PF08649">
    <property type="entry name" value="DASH_Dad1"/>
    <property type="match status" value="1"/>
</dbReference>
<protein>
    <recommendedName>
        <fullName evidence="5">DASH complex subunit DAD1</fullName>
    </recommendedName>
    <alternativeName>
        <fullName evidence="16">Outer kinetochore protein DAD1</fullName>
    </alternativeName>
</protein>
<name>A0A9W9KDP7_9EURO</name>
<evidence type="ECO:0000256" key="12">
    <source>
        <dbReference type="ARBA" id="ARBA00023212"/>
    </source>
</evidence>
<comment type="similarity">
    <text evidence="4">Belongs to the DASH complex DAD1 family.</text>
</comment>
<feature type="region of interest" description="Disordered" evidence="17">
    <location>
        <begin position="1"/>
        <end position="21"/>
    </location>
</feature>
<evidence type="ECO:0000256" key="3">
    <source>
        <dbReference type="ARBA" id="ARBA00004629"/>
    </source>
</evidence>
<organism evidence="18 19">
    <name type="scientific">Penicillium alfredii</name>
    <dbReference type="NCBI Taxonomy" id="1506179"/>
    <lineage>
        <taxon>Eukaryota</taxon>
        <taxon>Fungi</taxon>
        <taxon>Dikarya</taxon>
        <taxon>Ascomycota</taxon>
        <taxon>Pezizomycotina</taxon>
        <taxon>Eurotiomycetes</taxon>
        <taxon>Eurotiomycetidae</taxon>
        <taxon>Eurotiales</taxon>
        <taxon>Aspergillaceae</taxon>
        <taxon>Penicillium</taxon>
    </lineage>
</organism>
<evidence type="ECO:0000256" key="16">
    <source>
        <dbReference type="ARBA" id="ARBA00030566"/>
    </source>
</evidence>
<evidence type="ECO:0000313" key="19">
    <source>
        <dbReference type="Proteomes" id="UP001141434"/>
    </source>
</evidence>
<keyword evidence="7" id="KW-0963">Cytoplasm</keyword>
<evidence type="ECO:0000313" key="18">
    <source>
        <dbReference type="EMBL" id="KAJ5101983.1"/>
    </source>
</evidence>
<keyword evidence="11" id="KW-0995">Kinetochore</keyword>
<reference evidence="18" key="1">
    <citation type="submission" date="2022-11" db="EMBL/GenBank/DDBJ databases">
        <authorList>
            <person name="Petersen C."/>
        </authorList>
    </citation>
    <scope>NUCLEOTIDE SEQUENCE</scope>
    <source>
        <strain evidence="18">IBT 34128</strain>
    </source>
</reference>
<sequence>MAWLASTPGSGGRAASPTVFEQQREEMVREIAVGMEGVLQNINRLNRNLESIIAVGNEFGSVEALWSQFENFMARPDEEGEDNANGKRKVSGESEGKGRSSGQPGEGEGEPTV</sequence>
<dbReference type="GO" id="GO:0051010">
    <property type="term" value="F:microtubule plus-end binding"/>
    <property type="evidence" value="ECO:0007669"/>
    <property type="project" value="TreeGrafter"/>
</dbReference>
<dbReference type="PANTHER" id="PTHR28025:SF1">
    <property type="entry name" value="DASH COMPLEX SUBUNIT DAD1"/>
    <property type="match status" value="1"/>
</dbReference>
<accession>A0A9W9KDP7</accession>
<dbReference type="GO" id="GO:0072686">
    <property type="term" value="C:mitotic spindle"/>
    <property type="evidence" value="ECO:0007669"/>
    <property type="project" value="InterPro"/>
</dbReference>
<keyword evidence="9" id="KW-0493">Microtubule</keyword>
<keyword evidence="13" id="KW-0539">Nucleus</keyword>
<evidence type="ECO:0000256" key="7">
    <source>
        <dbReference type="ARBA" id="ARBA00022490"/>
    </source>
</evidence>
<dbReference type="AlphaFoldDB" id="A0A9W9KDP7"/>
<evidence type="ECO:0000256" key="9">
    <source>
        <dbReference type="ARBA" id="ARBA00022701"/>
    </source>
</evidence>
<gene>
    <name evidence="18" type="ORF">NUU61_004205</name>
</gene>
<dbReference type="InterPro" id="IPR013958">
    <property type="entry name" value="DASH_Dad1"/>
</dbReference>
<dbReference type="OrthoDB" id="5566853at2759"/>
<dbReference type="GO" id="GO:0005876">
    <property type="term" value="C:spindle microtubule"/>
    <property type="evidence" value="ECO:0007669"/>
    <property type="project" value="TreeGrafter"/>
</dbReference>
<evidence type="ECO:0000256" key="2">
    <source>
        <dbReference type="ARBA" id="ARBA00004186"/>
    </source>
</evidence>
<dbReference type="RefSeq" id="XP_056512814.1">
    <property type="nucleotide sequence ID" value="XM_056654787.1"/>
</dbReference>
<evidence type="ECO:0000256" key="15">
    <source>
        <dbReference type="ARBA" id="ARBA00023328"/>
    </source>
</evidence>
<dbReference type="GeneID" id="81393955"/>
<evidence type="ECO:0000256" key="14">
    <source>
        <dbReference type="ARBA" id="ARBA00023306"/>
    </source>
</evidence>
<dbReference type="GO" id="GO:0042729">
    <property type="term" value="C:DASH complex"/>
    <property type="evidence" value="ECO:0007669"/>
    <property type="project" value="InterPro"/>
</dbReference>
<keyword evidence="8" id="KW-0132">Cell division</keyword>
<keyword evidence="12" id="KW-0206">Cytoskeleton</keyword>
<dbReference type="GO" id="GO:0044732">
    <property type="term" value="C:mitotic spindle pole body"/>
    <property type="evidence" value="ECO:0007669"/>
    <property type="project" value="TreeGrafter"/>
</dbReference>
<keyword evidence="6" id="KW-0158">Chromosome</keyword>
<evidence type="ECO:0000256" key="1">
    <source>
        <dbReference type="ARBA" id="ARBA00004123"/>
    </source>
</evidence>
<proteinExistence type="inferred from homology"/>
<evidence type="ECO:0000256" key="8">
    <source>
        <dbReference type="ARBA" id="ARBA00022618"/>
    </source>
</evidence>
<evidence type="ECO:0000256" key="11">
    <source>
        <dbReference type="ARBA" id="ARBA00022838"/>
    </source>
</evidence>
<evidence type="ECO:0000256" key="13">
    <source>
        <dbReference type="ARBA" id="ARBA00023242"/>
    </source>
</evidence>
<dbReference type="Proteomes" id="UP001141434">
    <property type="component" value="Unassembled WGS sequence"/>
</dbReference>
<feature type="region of interest" description="Disordered" evidence="17">
    <location>
        <begin position="75"/>
        <end position="113"/>
    </location>
</feature>
<evidence type="ECO:0000256" key="17">
    <source>
        <dbReference type="SAM" id="MobiDB-lite"/>
    </source>
</evidence>
<reference evidence="18" key="2">
    <citation type="journal article" date="2023" name="IMA Fungus">
        <title>Comparative genomic study of the Penicillium genus elucidates a diverse pangenome and 15 lateral gene transfer events.</title>
        <authorList>
            <person name="Petersen C."/>
            <person name="Sorensen T."/>
            <person name="Nielsen M.R."/>
            <person name="Sondergaard T.E."/>
            <person name="Sorensen J.L."/>
            <person name="Fitzpatrick D.A."/>
            <person name="Frisvad J.C."/>
            <person name="Nielsen K.L."/>
        </authorList>
    </citation>
    <scope>NUCLEOTIDE SEQUENCE</scope>
    <source>
        <strain evidence="18">IBT 34128</strain>
    </source>
</reference>
<keyword evidence="14" id="KW-0131">Cell cycle</keyword>
<evidence type="ECO:0000256" key="6">
    <source>
        <dbReference type="ARBA" id="ARBA00022454"/>
    </source>
</evidence>
<evidence type="ECO:0000256" key="5">
    <source>
        <dbReference type="ARBA" id="ARBA00020261"/>
    </source>
</evidence>
<comment type="subcellular location">
    <subcellularLocation>
        <location evidence="3">Chromosome</location>
        <location evidence="3">Centromere</location>
        <location evidence="3">Kinetochore</location>
    </subcellularLocation>
    <subcellularLocation>
        <location evidence="2">Cytoplasm</location>
        <location evidence="2">Cytoskeleton</location>
        <location evidence="2">Spindle</location>
    </subcellularLocation>
    <subcellularLocation>
        <location evidence="1">Nucleus</location>
    </subcellularLocation>
</comment>
<comment type="caution">
    <text evidence="18">The sequence shown here is derived from an EMBL/GenBank/DDBJ whole genome shotgun (WGS) entry which is preliminary data.</text>
</comment>
<dbReference type="EMBL" id="JAPMSZ010000005">
    <property type="protein sequence ID" value="KAJ5101983.1"/>
    <property type="molecule type" value="Genomic_DNA"/>
</dbReference>
<keyword evidence="19" id="KW-1185">Reference proteome</keyword>
<keyword evidence="15" id="KW-0137">Centromere</keyword>